<name>A0AAD0EV51_9BIFI</name>
<dbReference type="Proteomes" id="UP000224056">
    <property type="component" value="Chromosome"/>
</dbReference>
<gene>
    <name evidence="1" type="ORF">BA20089_00175</name>
</gene>
<dbReference type="Gene3D" id="3.40.50.1110">
    <property type="entry name" value="SGNH hydrolase"/>
    <property type="match status" value="1"/>
</dbReference>
<protein>
    <submittedName>
        <fullName evidence="1">Uncharacterized protein</fullName>
    </submittedName>
</protein>
<dbReference type="GeneID" id="93049796"/>
<evidence type="ECO:0000313" key="1">
    <source>
        <dbReference type="EMBL" id="ATO40775.1"/>
    </source>
</evidence>
<evidence type="ECO:0000313" key="2">
    <source>
        <dbReference type="Proteomes" id="UP000224056"/>
    </source>
</evidence>
<proteinExistence type="predicted"/>
<dbReference type="AlphaFoldDB" id="A0AAD0EV51"/>
<dbReference type="RefSeq" id="WP_015021220.1">
    <property type="nucleotide sequence ID" value="NZ_CP017696.1"/>
</dbReference>
<dbReference type="InterPro" id="IPR036514">
    <property type="entry name" value="SGNH_hydro_sf"/>
</dbReference>
<accession>A0AAD0EV51</accession>
<organism evidence="1 2">
    <name type="scientific">Bifidobacterium asteroides DSM 20089</name>
    <dbReference type="NCBI Taxonomy" id="1437594"/>
    <lineage>
        <taxon>Bacteria</taxon>
        <taxon>Bacillati</taxon>
        <taxon>Actinomycetota</taxon>
        <taxon>Actinomycetes</taxon>
        <taxon>Bifidobacteriales</taxon>
        <taxon>Bifidobacteriaceae</taxon>
        <taxon>Bifidobacterium</taxon>
    </lineage>
</organism>
<sequence>MILNDEVSGDDIELMAARWDMDVLDMKPNRNDSMRAMVDRYAEVARQVADNHGDTYVDDQAAMDDFLEKLSSYIL</sequence>
<dbReference type="EMBL" id="CP017696">
    <property type="protein sequence ID" value="ATO40775.1"/>
    <property type="molecule type" value="Genomic_DNA"/>
</dbReference>
<reference evidence="1 2" key="1">
    <citation type="submission" date="2016-10" db="EMBL/GenBank/DDBJ databases">
        <title>The whole genome sequencing and assembly of B. asteroides DSM 20089 strain.</title>
        <authorList>
            <person name="Lee Y.-J."/>
            <person name="Park M.-K."/>
            <person name="Yi H."/>
            <person name="Bahn Y.-S."/>
            <person name="Kim J.F."/>
            <person name="Lee D.-W."/>
        </authorList>
    </citation>
    <scope>NUCLEOTIDE SEQUENCE [LARGE SCALE GENOMIC DNA]</scope>
    <source>
        <strain evidence="1 2">DSM 20089</strain>
    </source>
</reference>